<evidence type="ECO:0000313" key="3">
    <source>
        <dbReference type="Proteomes" id="UP000761534"/>
    </source>
</evidence>
<reference evidence="2" key="1">
    <citation type="journal article" date="2019" name="G3 (Bethesda)">
        <title>Genome Assemblies of Two Rare Opportunistic Yeast Pathogens: Diutina rugosa (syn. Candida rugosa) and Trichomonascus ciferrii (syn. Candida ciferrii).</title>
        <authorList>
            <person name="Mixao V."/>
            <person name="Saus E."/>
            <person name="Hansen A.P."/>
            <person name="Lass-Florl C."/>
            <person name="Gabaldon T."/>
        </authorList>
    </citation>
    <scope>NUCLEOTIDE SEQUENCE</scope>
    <source>
        <strain evidence="2">CBS 4856</strain>
    </source>
</reference>
<evidence type="ECO:0000256" key="1">
    <source>
        <dbReference type="SAM" id="MobiDB-lite"/>
    </source>
</evidence>
<keyword evidence="3" id="KW-1185">Reference proteome</keyword>
<name>A0A642V2K6_9ASCO</name>
<dbReference type="VEuPathDB" id="FungiDB:TRICI_003689"/>
<feature type="compositionally biased region" description="Basic and acidic residues" evidence="1">
    <location>
        <begin position="1"/>
        <end position="14"/>
    </location>
</feature>
<evidence type="ECO:0000313" key="2">
    <source>
        <dbReference type="EMBL" id="KAA8911896.1"/>
    </source>
</evidence>
<accession>A0A642V2K6</accession>
<protein>
    <submittedName>
        <fullName evidence="2">Uncharacterized protein</fullName>
    </submittedName>
</protein>
<dbReference type="AlphaFoldDB" id="A0A642V2K6"/>
<proteinExistence type="predicted"/>
<dbReference type="OrthoDB" id="2684236at2759"/>
<feature type="region of interest" description="Disordered" evidence="1">
    <location>
        <begin position="1"/>
        <end position="36"/>
    </location>
</feature>
<gene>
    <name evidence="2" type="ORF">TRICI_003689</name>
</gene>
<sequence length="293" mass="34061">MNADKIKDVGEERLPSYNETIASSNTTVPPPEYGSSSEATQMYEGLRFQKFGSVPDKERVICHLKLLRLFYNLRTDVENMDGLFDLYDEDTELGDLEKDDRPRMTVREKRWEAYVYAAVDRFELWWEKAVVRGSRRVGVQSIKDELKYDLEPSNGFLSLTYLPPLDVVMVWHAFMTNPRMYAEECFKSRVRNIWNEDFPWGMLDMVVDSEFNYNATNMDKRRFTEVTGLPWDLLDGTKFKLVECFHCSKFVHVPLVFVDREGVYQPERSYISPAYHGDCGSCKSLLTTTGCGC</sequence>
<feature type="compositionally biased region" description="Polar residues" evidence="1">
    <location>
        <begin position="17"/>
        <end position="27"/>
    </location>
</feature>
<organism evidence="2 3">
    <name type="scientific">Trichomonascus ciferrii</name>
    <dbReference type="NCBI Taxonomy" id="44093"/>
    <lineage>
        <taxon>Eukaryota</taxon>
        <taxon>Fungi</taxon>
        <taxon>Dikarya</taxon>
        <taxon>Ascomycota</taxon>
        <taxon>Saccharomycotina</taxon>
        <taxon>Dipodascomycetes</taxon>
        <taxon>Dipodascales</taxon>
        <taxon>Trichomonascaceae</taxon>
        <taxon>Trichomonascus</taxon>
        <taxon>Trichomonascus ciferrii complex</taxon>
    </lineage>
</organism>
<dbReference type="EMBL" id="SWFS01000269">
    <property type="protein sequence ID" value="KAA8911896.1"/>
    <property type="molecule type" value="Genomic_DNA"/>
</dbReference>
<dbReference type="Proteomes" id="UP000761534">
    <property type="component" value="Unassembled WGS sequence"/>
</dbReference>
<comment type="caution">
    <text evidence="2">The sequence shown here is derived from an EMBL/GenBank/DDBJ whole genome shotgun (WGS) entry which is preliminary data.</text>
</comment>